<accession>A0ABV6QTS3</accession>
<comment type="caution">
    <text evidence="4">The sequence shown here is derived from an EMBL/GenBank/DDBJ whole genome shotgun (WGS) entry which is preliminary data.</text>
</comment>
<sequence>MRSLGIAAIVLIGLTMLGALYQTFLMWQWYPDIKRIVFGLSNEDEVLAWTDSLTDSGPLANLASLLFLATAVTFLVWLWQARETTEALDPNPQPQPGQSIYQRPRGVHRLDQGWVIGSWFCPIVQYWYPLRIVQDVDTGSRPPGEVAPGRDRGLIYAWWTGWTTYWTISFFGAIAAVITFFVWMVQFVSDVEAAEASGAELDVYGLQDALLKFVLALFIGATVAMAGMLLAAVTMSLLILQISGRLERRLTTPPAPPVQPQGPRPVDQPFPNYQQHPQQSHGNPQQSPYRF</sequence>
<name>A0ABV6QTS3_9ACTN</name>
<proteinExistence type="predicted"/>
<feature type="transmembrane region" description="Helical" evidence="2">
    <location>
        <begin position="209"/>
        <end position="240"/>
    </location>
</feature>
<evidence type="ECO:0000313" key="5">
    <source>
        <dbReference type="Proteomes" id="UP001589890"/>
    </source>
</evidence>
<keyword evidence="5" id="KW-1185">Reference proteome</keyword>
<keyword evidence="2" id="KW-0472">Membrane</keyword>
<feature type="transmembrane region" description="Helical" evidence="2">
    <location>
        <begin position="59"/>
        <end position="79"/>
    </location>
</feature>
<feature type="compositionally biased region" description="Pro residues" evidence="1">
    <location>
        <begin position="253"/>
        <end position="268"/>
    </location>
</feature>
<evidence type="ECO:0000259" key="3">
    <source>
        <dbReference type="Pfam" id="PF14219"/>
    </source>
</evidence>
<feature type="transmembrane region" description="Helical" evidence="2">
    <location>
        <begin position="165"/>
        <end position="189"/>
    </location>
</feature>
<evidence type="ECO:0000256" key="2">
    <source>
        <dbReference type="SAM" id="Phobius"/>
    </source>
</evidence>
<protein>
    <submittedName>
        <fullName evidence="4">DUF4328 domain-containing protein</fullName>
    </submittedName>
</protein>
<dbReference type="InterPro" id="IPR025565">
    <property type="entry name" value="DUF4328"/>
</dbReference>
<keyword evidence="2" id="KW-0812">Transmembrane</keyword>
<evidence type="ECO:0000313" key="4">
    <source>
        <dbReference type="EMBL" id="MFC0628044.1"/>
    </source>
</evidence>
<gene>
    <name evidence="4" type="ORF">ACFFGN_28500</name>
</gene>
<keyword evidence="2" id="KW-1133">Transmembrane helix</keyword>
<reference evidence="4 5" key="1">
    <citation type="submission" date="2024-09" db="EMBL/GenBank/DDBJ databases">
        <authorList>
            <person name="Sun Q."/>
            <person name="Mori K."/>
        </authorList>
    </citation>
    <scope>NUCLEOTIDE SEQUENCE [LARGE SCALE GENOMIC DNA]</scope>
    <source>
        <strain evidence="4 5">CGMCC 1.15906</strain>
    </source>
</reference>
<dbReference type="Pfam" id="PF14219">
    <property type="entry name" value="DUF4328"/>
    <property type="match status" value="1"/>
</dbReference>
<evidence type="ECO:0000256" key="1">
    <source>
        <dbReference type="SAM" id="MobiDB-lite"/>
    </source>
</evidence>
<feature type="compositionally biased region" description="Polar residues" evidence="1">
    <location>
        <begin position="271"/>
        <end position="291"/>
    </location>
</feature>
<dbReference type="RefSeq" id="WP_380053522.1">
    <property type="nucleotide sequence ID" value="NZ_JBHLTC010000037.1"/>
</dbReference>
<dbReference type="EMBL" id="JBHLTC010000037">
    <property type="protein sequence ID" value="MFC0628044.1"/>
    <property type="molecule type" value="Genomic_DNA"/>
</dbReference>
<dbReference type="Proteomes" id="UP001589890">
    <property type="component" value="Unassembled WGS sequence"/>
</dbReference>
<feature type="region of interest" description="Disordered" evidence="1">
    <location>
        <begin position="251"/>
        <end position="291"/>
    </location>
</feature>
<organism evidence="4 5">
    <name type="scientific">Kribbella deserti</name>
    <dbReference type="NCBI Taxonomy" id="1926257"/>
    <lineage>
        <taxon>Bacteria</taxon>
        <taxon>Bacillati</taxon>
        <taxon>Actinomycetota</taxon>
        <taxon>Actinomycetes</taxon>
        <taxon>Propionibacteriales</taxon>
        <taxon>Kribbellaceae</taxon>
        <taxon>Kribbella</taxon>
    </lineage>
</organism>
<feature type="domain" description="DUF4328" evidence="3">
    <location>
        <begin position="61"/>
        <end position="225"/>
    </location>
</feature>